<accession>A0A165KZ62</accession>
<evidence type="ECO:0000313" key="2">
    <source>
        <dbReference type="Proteomes" id="UP000077266"/>
    </source>
</evidence>
<gene>
    <name evidence="1" type="ORF">EXIGLDRAFT_390462</name>
</gene>
<dbReference type="EMBL" id="KV425934">
    <property type="protein sequence ID" value="KZV97115.1"/>
    <property type="molecule type" value="Genomic_DNA"/>
</dbReference>
<dbReference type="Proteomes" id="UP000077266">
    <property type="component" value="Unassembled WGS sequence"/>
</dbReference>
<protein>
    <submittedName>
        <fullName evidence="1">Uncharacterized protein</fullName>
    </submittedName>
</protein>
<dbReference type="InParanoid" id="A0A165KZ62"/>
<sequence length="200" mass="21995">MPRVSVAGYSASSGLPINGPTVDCRLSAYGQGERGPLDCFVSRVGGHAWHDYLVRHPPRLCTAQFYPFSQPYDTGTTAHCARGRAPTCSRSWLIGPVSCFRISLASTFCAYDPVVTSTNSELLSSVFATTPSAGPWTLPLSLTLHLRDYALDRLAHTRLSRLLRPEPSSTNRPISVPKLNRDFLSMFEEWDSTCLVDLNS</sequence>
<dbReference type="AlphaFoldDB" id="A0A165KZ62"/>
<organism evidence="1 2">
    <name type="scientific">Exidia glandulosa HHB12029</name>
    <dbReference type="NCBI Taxonomy" id="1314781"/>
    <lineage>
        <taxon>Eukaryota</taxon>
        <taxon>Fungi</taxon>
        <taxon>Dikarya</taxon>
        <taxon>Basidiomycota</taxon>
        <taxon>Agaricomycotina</taxon>
        <taxon>Agaricomycetes</taxon>
        <taxon>Auriculariales</taxon>
        <taxon>Exidiaceae</taxon>
        <taxon>Exidia</taxon>
    </lineage>
</organism>
<keyword evidence="2" id="KW-1185">Reference proteome</keyword>
<name>A0A165KZ62_EXIGL</name>
<evidence type="ECO:0000313" key="1">
    <source>
        <dbReference type="EMBL" id="KZV97115.1"/>
    </source>
</evidence>
<reference evidence="1 2" key="1">
    <citation type="journal article" date="2016" name="Mol. Biol. Evol.">
        <title>Comparative Genomics of Early-Diverging Mushroom-Forming Fungi Provides Insights into the Origins of Lignocellulose Decay Capabilities.</title>
        <authorList>
            <person name="Nagy L.G."/>
            <person name="Riley R."/>
            <person name="Tritt A."/>
            <person name="Adam C."/>
            <person name="Daum C."/>
            <person name="Floudas D."/>
            <person name="Sun H."/>
            <person name="Yadav J.S."/>
            <person name="Pangilinan J."/>
            <person name="Larsson K.H."/>
            <person name="Matsuura K."/>
            <person name="Barry K."/>
            <person name="Labutti K."/>
            <person name="Kuo R."/>
            <person name="Ohm R.A."/>
            <person name="Bhattacharya S.S."/>
            <person name="Shirouzu T."/>
            <person name="Yoshinaga Y."/>
            <person name="Martin F.M."/>
            <person name="Grigoriev I.V."/>
            <person name="Hibbett D.S."/>
        </authorList>
    </citation>
    <scope>NUCLEOTIDE SEQUENCE [LARGE SCALE GENOMIC DNA]</scope>
    <source>
        <strain evidence="1 2">HHB12029</strain>
    </source>
</reference>
<proteinExistence type="predicted"/>